<name>A0A0L8HWG3_OCTBM</name>
<protein>
    <submittedName>
        <fullName evidence="2">Uncharacterized protein</fullName>
    </submittedName>
</protein>
<dbReference type="EMBL" id="KQ417138">
    <property type="protein sequence ID" value="KOF93552.1"/>
    <property type="molecule type" value="Genomic_DNA"/>
</dbReference>
<gene>
    <name evidence="2" type="ORF">OCBIM_22004134mg</name>
</gene>
<accession>A0A0L8HWG3</accession>
<organism evidence="2">
    <name type="scientific">Octopus bimaculoides</name>
    <name type="common">California two-spotted octopus</name>
    <dbReference type="NCBI Taxonomy" id="37653"/>
    <lineage>
        <taxon>Eukaryota</taxon>
        <taxon>Metazoa</taxon>
        <taxon>Spiralia</taxon>
        <taxon>Lophotrochozoa</taxon>
        <taxon>Mollusca</taxon>
        <taxon>Cephalopoda</taxon>
        <taxon>Coleoidea</taxon>
        <taxon>Octopodiformes</taxon>
        <taxon>Octopoda</taxon>
        <taxon>Incirrata</taxon>
        <taxon>Octopodidae</taxon>
        <taxon>Octopus</taxon>
    </lineage>
</organism>
<sequence>MPSPPPNTLTSHHTNTLTSHHAHTTTDQLLSPFPIFTHTYVKITSILSPTHTAPHSSITVLSPPFVISPFLSSHVYNF</sequence>
<reference evidence="2" key="1">
    <citation type="submission" date="2015-07" db="EMBL/GenBank/DDBJ databases">
        <title>MeaNS - Measles Nucleotide Surveillance Program.</title>
        <authorList>
            <person name="Tran T."/>
            <person name="Druce J."/>
        </authorList>
    </citation>
    <scope>NUCLEOTIDE SEQUENCE</scope>
    <source>
        <strain evidence="2">UCB-OBI-ISO-001</strain>
        <tissue evidence="2">Gonad</tissue>
    </source>
</reference>
<feature type="compositionally biased region" description="Low complexity" evidence="1">
    <location>
        <begin position="8"/>
        <end position="19"/>
    </location>
</feature>
<proteinExistence type="predicted"/>
<evidence type="ECO:0000256" key="1">
    <source>
        <dbReference type="SAM" id="MobiDB-lite"/>
    </source>
</evidence>
<dbReference type="AlphaFoldDB" id="A0A0L8HWG3"/>
<evidence type="ECO:0000313" key="2">
    <source>
        <dbReference type="EMBL" id="KOF93552.1"/>
    </source>
</evidence>
<feature type="region of interest" description="Disordered" evidence="1">
    <location>
        <begin position="1"/>
        <end position="23"/>
    </location>
</feature>